<evidence type="ECO:0000313" key="2">
    <source>
        <dbReference type="Proteomes" id="UP001549291"/>
    </source>
</evidence>
<reference evidence="1 2" key="1">
    <citation type="submission" date="2024-06" db="EMBL/GenBank/DDBJ databases">
        <title>Genomic Encyclopedia of Type Strains, Phase V (KMG-V): Genome sequencing to study the core and pangenomes of soil and plant-associated prokaryotes.</title>
        <authorList>
            <person name="Whitman W."/>
        </authorList>
    </citation>
    <scope>NUCLEOTIDE SEQUENCE [LARGE SCALE GENOMIC DNA]</scope>
    <source>
        <strain evidence="1 2">USDA 160</strain>
    </source>
</reference>
<accession>A0ABV2S5D6</accession>
<proteinExistence type="predicted"/>
<dbReference type="InterPro" id="IPR007487">
    <property type="entry name" value="ABC_transpt-TYRBP-like"/>
</dbReference>
<dbReference type="RefSeq" id="WP_038959002.1">
    <property type="nucleotide sequence ID" value="NZ_CP066351.1"/>
</dbReference>
<organism evidence="1 2">
    <name type="scientific">Bradyrhizobium japonicum</name>
    <dbReference type="NCBI Taxonomy" id="375"/>
    <lineage>
        <taxon>Bacteria</taxon>
        <taxon>Pseudomonadati</taxon>
        <taxon>Pseudomonadota</taxon>
        <taxon>Alphaproteobacteria</taxon>
        <taxon>Hyphomicrobiales</taxon>
        <taxon>Nitrobacteraceae</taxon>
        <taxon>Bradyrhizobium</taxon>
    </lineage>
</organism>
<evidence type="ECO:0000313" key="1">
    <source>
        <dbReference type="EMBL" id="MET4724363.1"/>
    </source>
</evidence>
<dbReference type="Gene3D" id="3.40.50.2300">
    <property type="match status" value="2"/>
</dbReference>
<sequence length="67" mass="6974">MSYGISPPDGYRQIGLYAGQILKGTAPSDLPVVQPTTFEFVINAKAAGVAGLDIPASLLARADEVIQ</sequence>
<dbReference type="Proteomes" id="UP001549291">
    <property type="component" value="Unassembled WGS sequence"/>
</dbReference>
<keyword evidence="2" id="KW-1185">Reference proteome</keyword>
<gene>
    <name evidence="1" type="ORF">ABIF63_008469</name>
</gene>
<comment type="caution">
    <text evidence="1">The sequence shown here is derived from an EMBL/GenBank/DDBJ whole genome shotgun (WGS) entry which is preliminary data.</text>
</comment>
<name>A0ABV2S5D6_BRAJP</name>
<dbReference type="Pfam" id="PF04392">
    <property type="entry name" value="ABC_sub_bind"/>
    <property type="match status" value="1"/>
</dbReference>
<protein>
    <submittedName>
        <fullName evidence="1">ABC-type uncharacterized transport system substrate-binding protein</fullName>
    </submittedName>
</protein>
<dbReference type="PANTHER" id="PTHR35271">
    <property type="entry name" value="ABC TRANSPORTER, SUBSTRATE-BINDING LIPOPROTEIN-RELATED"/>
    <property type="match status" value="1"/>
</dbReference>
<dbReference type="PANTHER" id="PTHR35271:SF1">
    <property type="entry name" value="ABC TRANSPORTER, SUBSTRATE-BINDING LIPOPROTEIN"/>
    <property type="match status" value="1"/>
</dbReference>
<dbReference type="EMBL" id="JBEPTQ010000002">
    <property type="protein sequence ID" value="MET4724363.1"/>
    <property type="molecule type" value="Genomic_DNA"/>
</dbReference>